<sequence length="590" mass="66798">MLISLVVIRLEIADDCIPPANFQTYCAPNFEKETSRETKSSYVSVTRHPSTSKEGTPPKPHLTKENLSKCRGLRELLDISIEVLNFKDIKKMENEEKEQGLLKRVPEESKISEDGFQQSKAKSELSTKELAASSDAHTFRPIRKSESDGHDTEGPGPAPAPENAWTRPRSHSPTGKSLSTVHFVSGNPCVELVKGVLHIYKDRILSKCYIYISEHDSFLAVISDSMEHMQVLRGAVRNQYMLLIRFKDQKSADEFYSYFNNRPFNSIEPDVCHLVYVAKVEITKESEGGSLPIPGLTELPHCPVCLERMEESVDGILTILCNHSFHMSCLAQWGDTSCPVCRYCQTPEEVPDQRCMQCGSQESLWICLICGSVGCGRYVGLHAYKHFQETNHTYAMQLGSNRVWDYAGDNYVHRLVQNKSDGKLVQVDEGGNVFHEEKLNSITLEVTELQAQLESVCDDKEQMALKLKEAMKEKQSLDKKCSNLHNRLTKVLTELQEERDMNKCLLENQQLWQKRVTNLESHVKDLSASKEKEIADLREQLRDVMFFLEAQEKLANTTDVSQEEIQEGQVIVGATASPSAVGRKGHKKRR</sequence>
<dbReference type="STRING" id="400727.A0A2T7PDF8"/>
<evidence type="ECO:0000256" key="2">
    <source>
        <dbReference type="ARBA" id="ARBA00022771"/>
    </source>
</evidence>
<dbReference type="GO" id="GO:0008270">
    <property type="term" value="F:zinc ion binding"/>
    <property type="evidence" value="ECO:0007669"/>
    <property type="project" value="UniProtKB-KW"/>
</dbReference>
<dbReference type="PANTHER" id="PTHR24007">
    <property type="entry name" value="BRCA1-ASSOCIATED PROTEIN"/>
    <property type="match status" value="1"/>
</dbReference>
<evidence type="ECO:0000313" key="10">
    <source>
        <dbReference type="Proteomes" id="UP000245119"/>
    </source>
</evidence>
<keyword evidence="5" id="KW-0175">Coiled coil</keyword>
<feature type="coiled-coil region" evidence="5">
    <location>
        <begin position="432"/>
        <end position="487"/>
    </location>
</feature>
<dbReference type="GO" id="GO:0016567">
    <property type="term" value="P:protein ubiquitination"/>
    <property type="evidence" value="ECO:0007669"/>
    <property type="project" value="TreeGrafter"/>
</dbReference>
<proteinExistence type="predicted"/>
<dbReference type="PANTHER" id="PTHR24007:SF7">
    <property type="entry name" value="BRCA1-ASSOCIATED PROTEIN"/>
    <property type="match status" value="1"/>
</dbReference>
<evidence type="ECO:0000259" key="8">
    <source>
        <dbReference type="PROSITE" id="PS50271"/>
    </source>
</evidence>
<dbReference type="Proteomes" id="UP000245119">
    <property type="component" value="Linkage Group LG4"/>
</dbReference>
<evidence type="ECO:0000256" key="6">
    <source>
        <dbReference type="SAM" id="MobiDB-lite"/>
    </source>
</evidence>
<feature type="domain" description="UBP-type" evidence="8">
    <location>
        <begin position="339"/>
        <end position="431"/>
    </location>
</feature>
<keyword evidence="2 4" id="KW-0863">Zinc-finger</keyword>
<organism evidence="9 10">
    <name type="scientific">Pomacea canaliculata</name>
    <name type="common">Golden apple snail</name>
    <dbReference type="NCBI Taxonomy" id="400727"/>
    <lineage>
        <taxon>Eukaryota</taxon>
        <taxon>Metazoa</taxon>
        <taxon>Spiralia</taxon>
        <taxon>Lophotrochozoa</taxon>
        <taxon>Mollusca</taxon>
        <taxon>Gastropoda</taxon>
        <taxon>Caenogastropoda</taxon>
        <taxon>Architaenioglossa</taxon>
        <taxon>Ampullarioidea</taxon>
        <taxon>Ampullariidae</taxon>
        <taxon>Pomacea</taxon>
    </lineage>
</organism>
<dbReference type="SMART" id="SM00184">
    <property type="entry name" value="RING"/>
    <property type="match status" value="1"/>
</dbReference>
<keyword evidence="1" id="KW-0479">Metal-binding</keyword>
<dbReference type="Pfam" id="PF07576">
    <property type="entry name" value="BRAP2"/>
    <property type="match status" value="1"/>
</dbReference>
<gene>
    <name evidence="9" type="ORF">C0Q70_06851</name>
</gene>
<evidence type="ECO:0008006" key="11">
    <source>
        <dbReference type="Google" id="ProtNLM"/>
    </source>
</evidence>
<dbReference type="InterPro" id="IPR001841">
    <property type="entry name" value="Znf_RING"/>
</dbReference>
<evidence type="ECO:0000256" key="1">
    <source>
        <dbReference type="ARBA" id="ARBA00022723"/>
    </source>
</evidence>
<dbReference type="InterPro" id="IPR013083">
    <property type="entry name" value="Znf_RING/FYVE/PHD"/>
</dbReference>
<feature type="region of interest" description="Disordered" evidence="6">
    <location>
        <begin position="37"/>
        <end position="61"/>
    </location>
</feature>
<evidence type="ECO:0000259" key="7">
    <source>
        <dbReference type="PROSITE" id="PS50089"/>
    </source>
</evidence>
<dbReference type="InterPro" id="IPR001607">
    <property type="entry name" value="Znf_UBP"/>
</dbReference>
<feature type="compositionally biased region" description="Basic and acidic residues" evidence="6">
    <location>
        <begin position="143"/>
        <end position="153"/>
    </location>
</feature>
<evidence type="ECO:0000256" key="3">
    <source>
        <dbReference type="ARBA" id="ARBA00022833"/>
    </source>
</evidence>
<name>A0A2T7PDF8_POMCA</name>
<dbReference type="GO" id="GO:0061630">
    <property type="term" value="F:ubiquitin protein ligase activity"/>
    <property type="evidence" value="ECO:0007669"/>
    <property type="project" value="TreeGrafter"/>
</dbReference>
<reference evidence="9 10" key="1">
    <citation type="submission" date="2018-04" db="EMBL/GenBank/DDBJ databases">
        <title>The genome of golden apple snail Pomacea canaliculata provides insight into stress tolerance and invasive adaptation.</title>
        <authorList>
            <person name="Liu C."/>
            <person name="Liu B."/>
            <person name="Ren Y."/>
            <person name="Zhang Y."/>
            <person name="Wang H."/>
            <person name="Li S."/>
            <person name="Jiang F."/>
            <person name="Yin L."/>
            <person name="Zhang G."/>
            <person name="Qian W."/>
            <person name="Fan W."/>
        </authorList>
    </citation>
    <scope>NUCLEOTIDE SEQUENCE [LARGE SCALE GENOMIC DNA]</scope>
    <source>
        <strain evidence="9">SZHN2017</strain>
        <tissue evidence="9">Muscle</tissue>
    </source>
</reference>
<dbReference type="OrthoDB" id="273556at2759"/>
<feature type="domain" description="RING-type" evidence="7">
    <location>
        <begin position="302"/>
        <end position="342"/>
    </location>
</feature>
<dbReference type="Pfam" id="PF02148">
    <property type="entry name" value="zf-UBP"/>
    <property type="match status" value="1"/>
</dbReference>
<dbReference type="InterPro" id="IPR047243">
    <property type="entry name" value="RING-H2_BRAP2"/>
</dbReference>
<dbReference type="AlphaFoldDB" id="A0A2T7PDF8"/>
<evidence type="ECO:0000313" key="9">
    <source>
        <dbReference type="EMBL" id="PVD31439.1"/>
    </source>
</evidence>
<dbReference type="PROSITE" id="PS50271">
    <property type="entry name" value="ZF_UBP"/>
    <property type="match status" value="1"/>
</dbReference>
<evidence type="ECO:0000256" key="4">
    <source>
        <dbReference type="PROSITE-ProRule" id="PRU00502"/>
    </source>
</evidence>
<dbReference type="EMBL" id="PZQS01000004">
    <property type="protein sequence ID" value="PVD31439.1"/>
    <property type="molecule type" value="Genomic_DNA"/>
</dbReference>
<keyword evidence="10" id="KW-1185">Reference proteome</keyword>
<dbReference type="Pfam" id="PF13639">
    <property type="entry name" value="zf-RING_2"/>
    <property type="match status" value="1"/>
</dbReference>
<feature type="compositionally biased region" description="Polar residues" evidence="6">
    <location>
        <begin position="40"/>
        <end position="54"/>
    </location>
</feature>
<dbReference type="InterPro" id="IPR011422">
    <property type="entry name" value="BRAP2/ETP1_RRM"/>
</dbReference>
<dbReference type="CDD" id="cd16457">
    <property type="entry name" value="RING-H2_BRAP2"/>
    <property type="match status" value="1"/>
</dbReference>
<dbReference type="FunFam" id="3.30.40.10:FF:000159">
    <property type="entry name" value="BRCA1-associated protein-like"/>
    <property type="match status" value="1"/>
</dbReference>
<dbReference type="GO" id="GO:0007265">
    <property type="term" value="P:Ras protein signal transduction"/>
    <property type="evidence" value="ECO:0007669"/>
    <property type="project" value="TreeGrafter"/>
</dbReference>
<keyword evidence="3" id="KW-0862">Zinc</keyword>
<comment type="caution">
    <text evidence="9">The sequence shown here is derived from an EMBL/GenBank/DDBJ whole genome shotgun (WGS) entry which is preliminary data.</text>
</comment>
<accession>A0A2T7PDF8</accession>
<dbReference type="GO" id="GO:0005737">
    <property type="term" value="C:cytoplasm"/>
    <property type="evidence" value="ECO:0007669"/>
    <property type="project" value="TreeGrafter"/>
</dbReference>
<dbReference type="Gene3D" id="3.30.40.10">
    <property type="entry name" value="Zinc/RING finger domain, C3HC4 (zinc finger)"/>
    <property type="match status" value="2"/>
</dbReference>
<dbReference type="PROSITE" id="PS50089">
    <property type="entry name" value="ZF_RING_2"/>
    <property type="match status" value="1"/>
</dbReference>
<protein>
    <recommendedName>
        <fullName evidence="11">BRCA1-associated protein</fullName>
    </recommendedName>
</protein>
<dbReference type="SMART" id="SM00290">
    <property type="entry name" value="ZnF_UBP"/>
    <property type="match status" value="1"/>
</dbReference>
<feature type="region of interest" description="Disordered" evidence="6">
    <location>
        <begin position="97"/>
        <end position="178"/>
    </location>
</feature>
<evidence type="ECO:0000256" key="5">
    <source>
        <dbReference type="SAM" id="Coils"/>
    </source>
</evidence>
<dbReference type="SUPFAM" id="SSF57850">
    <property type="entry name" value="RING/U-box"/>
    <property type="match status" value="2"/>
</dbReference>
<feature type="compositionally biased region" description="Basic and acidic residues" evidence="6">
    <location>
        <begin position="97"/>
        <end position="113"/>
    </location>
</feature>